<reference evidence="3 4" key="1">
    <citation type="submission" date="2021-01" db="EMBL/GenBank/DDBJ databases">
        <title>Whole genome shotgun sequence of Actinoplanes deccanensis NBRC 13994.</title>
        <authorList>
            <person name="Komaki H."/>
            <person name="Tamura T."/>
        </authorList>
    </citation>
    <scope>NUCLEOTIDE SEQUENCE [LARGE SCALE GENOMIC DNA]</scope>
    <source>
        <strain evidence="3 4">NBRC 13994</strain>
    </source>
</reference>
<keyword evidence="2" id="KW-1133">Transmembrane helix</keyword>
<evidence type="ECO:0000256" key="2">
    <source>
        <dbReference type="SAM" id="Phobius"/>
    </source>
</evidence>
<evidence type="ECO:0000256" key="1">
    <source>
        <dbReference type="SAM" id="MobiDB-lite"/>
    </source>
</evidence>
<feature type="region of interest" description="Disordered" evidence="1">
    <location>
        <begin position="103"/>
        <end position="124"/>
    </location>
</feature>
<evidence type="ECO:0008006" key="5">
    <source>
        <dbReference type="Google" id="ProtNLM"/>
    </source>
</evidence>
<gene>
    <name evidence="3" type="ORF">Ade02nite_95350</name>
</gene>
<comment type="caution">
    <text evidence="3">The sequence shown here is derived from an EMBL/GenBank/DDBJ whole genome shotgun (WGS) entry which is preliminary data.</text>
</comment>
<dbReference type="RefSeq" id="WP_203778098.1">
    <property type="nucleotide sequence ID" value="NZ_BAAABO010000040.1"/>
</dbReference>
<proteinExistence type="predicted"/>
<sequence>MAARVGVGGGPRSHDVVTVGFVVSLPVLALMFVPVFFVGGHWATLVWPAAILTAIPVRQRNNVVYGVAVTLALTGLVQDLLAATPRGSTQGWAVLGLQAPGARLSRSQTGRLEPTAATHRGQSP</sequence>
<evidence type="ECO:0000313" key="4">
    <source>
        <dbReference type="Proteomes" id="UP000609879"/>
    </source>
</evidence>
<dbReference type="EMBL" id="BOMI01000210">
    <property type="protein sequence ID" value="GID80894.1"/>
    <property type="molecule type" value="Genomic_DNA"/>
</dbReference>
<feature type="transmembrane region" description="Helical" evidence="2">
    <location>
        <begin position="63"/>
        <end position="82"/>
    </location>
</feature>
<protein>
    <recommendedName>
        <fullName evidence="5">Rod shape-determining protein MreD</fullName>
    </recommendedName>
</protein>
<evidence type="ECO:0000313" key="3">
    <source>
        <dbReference type="EMBL" id="GID80894.1"/>
    </source>
</evidence>
<keyword evidence="2" id="KW-0812">Transmembrane</keyword>
<accession>A0ABQ3YLL4</accession>
<keyword evidence="2" id="KW-0472">Membrane</keyword>
<dbReference type="Proteomes" id="UP000609879">
    <property type="component" value="Unassembled WGS sequence"/>
</dbReference>
<feature type="transmembrane region" description="Helical" evidence="2">
    <location>
        <begin position="21"/>
        <end position="43"/>
    </location>
</feature>
<keyword evidence="4" id="KW-1185">Reference proteome</keyword>
<name>A0ABQ3YLL4_9ACTN</name>
<organism evidence="3 4">
    <name type="scientific">Paractinoplanes deccanensis</name>
    <dbReference type="NCBI Taxonomy" id="113561"/>
    <lineage>
        <taxon>Bacteria</taxon>
        <taxon>Bacillati</taxon>
        <taxon>Actinomycetota</taxon>
        <taxon>Actinomycetes</taxon>
        <taxon>Micromonosporales</taxon>
        <taxon>Micromonosporaceae</taxon>
        <taxon>Paractinoplanes</taxon>
    </lineage>
</organism>